<feature type="short sequence motif" description="DGA/G" evidence="2">
    <location>
        <begin position="411"/>
        <end position="413"/>
    </location>
</feature>
<keyword evidence="2" id="KW-0442">Lipid degradation</keyword>
<evidence type="ECO:0000313" key="6">
    <source>
        <dbReference type="Proteomes" id="UP001597351"/>
    </source>
</evidence>
<keyword evidence="6" id="KW-1185">Reference proteome</keyword>
<gene>
    <name evidence="5" type="ORF">ACFSDE_08015</name>
</gene>
<organism evidence="5 6">
    <name type="scientific">Nocardioides aestuarii</name>
    <dbReference type="NCBI Taxonomy" id="252231"/>
    <lineage>
        <taxon>Bacteria</taxon>
        <taxon>Bacillati</taxon>
        <taxon>Actinomycetota</taxon>
        <taxon>Actinomycetes</taxon>
        <taxon>Propionibacteriales</taxon>
        <taxon>Nocardioidaceae</taxon>
        <taxon>Nocardioides</taxon>
    </lineage>
</organism>
<name>A0ABW4TMP4_9ACTN</name>
<evidence type="ECO:0000259" key="4">
    <source>
        <dbReference type="PROSITE" id="PS51635"/>
    </source>
</evidence>
<keyword evidence="1 2" id="KW-0443">Lipid metabolism</keyword>
<comment type="caution">
    <text evidence="5">The sequence shown here is derived from an EMBL/GenBank/DDBJ whole genome shotgun (WGS) entry which is preliminary data.</text>
</comment>
<protein>
    <recommendedName>
        <fullName evidence="4">PNPLA domain-containing protein</fullName>
    </recommendedName>
</protein>
<evidence type="ECO:0000256" key="2">
    <source>
        <dbReference type="PROSITE-ProRule" id="PRU01161"/>
    </source>
</evidence>
<comment type="caution">
    <text evidence="2">Lacks conserved residue(s) required for the propagation of feature annotation.</text>
</comment>
<feature type="transmembrane region" description="Helical" evidence="3">
    <location>
        <begin position="184"/>
        <end position="206"/>
    </location>
</feature>
<sequence>MDQVQGPEQERAIQEIDELSRASYVVPQGVAPAECDVIMKGGITSGVVYPLTICKLATRYRLRNIGGTSAGAIAAVVAAAAEYRRTHDTERPATGFQSLAVLPLDVSKRLESLFQPTPRTEGVFHVLLAAIGGNGPRAALIALVRQHRAWFWGGLSLVLALTFLAQLLAAGVPEDGGEWLRVGLGLLLVLVLALVAGVALAVVGFARSALRVLPQHDFGLTDGGTHSGDSKTPGLTEWLADAVDGVAGLPEGRCLTLGDLWGADGLAAWAAYLDGHARTPVGEVRGQRTIDLQCMTTDLTLRRPFRLPFSQQVFLFDEAEMMRLFPERVVTALKGGFPASHHHHPTTGEPLFYFPGPGRSSDGERRPGPEALPLVVMARMSLSFPGLLAAVPLYAVDHAGGQGVVRHLFSDGGISSNFPMHFFDSLLPSRPTFGINLATPHPQHPDDLTWLPSPAEGGVDPRVVPFDSVGGFAQALRDTVQNWSDNTQVTQRGYAERVVEIRLREGEGGLNLRMPEDVILALVARGAEAGDRLVDEFAWDPHRVIRYRTAMSRLVDALAQLDAAWDRGDYAALLDGYPDADAPGSSYLGSATWRRGDRLATEALLGLVGGWRDTRWPPLTHARPTPAPVVRMAPE</sequence>
<dbReference type="PROSITE" id="PS51635">
    <property type="entry name" value="PNPLA"/>
    <property type="match status" value="1"/>
</dbReference>
<reference evidence="6" key="1">
    <citation type="journal article" date="2019" name="Int. J. Syst. Evol. Microbiol.">
        <title>The Global Catalogue of Microorganisms (GCM) 10K type strain sequencing project: providing services to taxonomists for standard genome sequencing and annotation.</title>
        <authorList>
            <consortium name="The Broad Institute Genomics Platform"/>
            <consortium name="The Broad Institute Genome Sequencing Center for Infectious Disease"/>
            <person name="Wu L."/>
            <person name="Ma J."/>
        </authorList>
    </citation>
    <scope>NUCLEOTIDE SEQUENCE [LARGE SCALE GENOMIC DNA]</scope>
    <source>
        <strain evidence="6">CGMCC 1.12477</strain>
    </source>
</reference>
<evidence type="ECO:0000256" key="1">
    <source>
        <dbReference type="ARBA" id="ARBA00023098"/>
    </source>
</evidence>
<feature type="transmembrane region" description="Helical" evidence="3">
    <location>
        <begin position="149"/>
        <end position="172"/>
    </location>
</feature>
<dbReference type="Gene3D" id="3.40.1090.10">
    <property type="entry name" value="Cytosolic phospholipase A2 catalytic domain"/>
    <property type="match status" value="1"/>
</dbReference>
<dbReference type="InterPro" id="IPR002641">
    <property type="entry name" value="PNPLA_dom"/>
</dbReference>
<keyword evidence="3" id="KW-1133">Transmembrane helix</keyword>
<dbReference type="EMBL" id="JBHUGD010000003">
    <property type="protein sequence ID" value="MFD1946733.1"/>
    <property type="molecule type" value="Genomic_DNA"/>
</dbReference>
<feature type="domain" description="PNPLA" evidence="4">
    <location>
        <begin position="37"/>
        <end position="424"/>
    </location>
</feature>
<evidence type="ECO:0000313" key="5">
    <source>
        <dbReference type="EMBL" id="MFD1946733.1"/>
    </source>
</evidence>
<dbReference type="Proteomes" id="UP001597351">
    <property type="component" value="Unassembled WGS sequence"/>
</dbReference>
<dbReference type="SUPFAM" id="SSF52151">
    <property type="entry name" value="FabD/lysophospholipase-like"/>
    <property type="match status" value="1"/>
</dbReference>
<dbReference type="RefSeq" id="WP_343917160.1">
    <property type="nucleotide sequence ID" value="NZ_BAAAJT010000002.1"/>
</dbReference>
<accession>A0ABW4TMP4</accession>
<keyword evidence="2" id="KW-0378">Hydrolase</keyword>
<keyword evidence="3" id="KW-0812">Transmembrane</keyword>
<keyword evidence="3" id="KW-0472">Membrane</keyword>
<feature type="active site" description="Nucleophile" evidence="2">
    <location>
        <position position="69"/>
    </location>
</feature>
<dbReference type="InterPro" id="IPR016035">
    <property type="entry name" value="Acyl_Trfase/lysoPLipase"/>
</dbReference>
<feature type="active site" description="Proton acceptor" evidence="2">
    <location>
        <position position="411"/>
    </location>
</feature>
<feature type="short sequence motif" description="GXSXG" evidence="2">
    <location>
        <begin position="67"/>
        <end position="71"/>
    </location>
</feature>
<proteinExistence type="predicted"/>
<evidence type="ECO:0000256" key="3">
    <source>
        <dbReference type="SAM" id="Phobius"/>
    </source>
</evidence>